<accession>A0A212C890</accession>
<feature type="domain" description="PLAC" evidence="4">
    <location>
        <begin position="122"/>
        <end position="159"/>
    </location>
</feature>
<name>A0A212C890_CEREH</name>
<dbReference type="InterPro" id="IPR036383">
    <property type="entry name" value="TSP1_rpt_sf"/>
</dbReference>
<dbReference type="AlphaFoldDB" id="A0A212C890"/>
<keyword evidence="2" id="KW-0677">Repeat</keyword>
<reference evidence="5 6" key="1">
    <citation type="journal article" date="2018" name="Mol. Genet. Genomics">
        <title>The red deer Cervus elaphus genome CerEla1.0: sequencing, annotating, genes, and chromosomes.</title>
        <authorList>
            <person name="Bana N.A."/>
            <person name="Nyiri A."/>
            <person name="Nagy J."/>
            <person name="Frank K."/>
            <person name="Nagy T."/>
            <person name="Steger V."/>
            <person name="Schiller M."/>
            <person name="Lakatos P."/>
            <person name="Sugar L."/>
            <person name="Horn P."/>
            <person name="Barta E."/>
            <person name="Orosz L."/>
        </authorList>
    </citation>
    <scope>NUCLEOTIDE SEQUENCE [LARGE SCALE GENOMIC DNA]</scope>
    <source>
        <strain evidence="5">Hungarian</strain>
    </source>
</reference>
<organism evidence="5 6">
    <name type="scientific">Cervus elaphus hippelaphus</name>
    <name type="common">European red deer</name>
    <dbReference type="NCBI Taxonomy" id="46360"/>
    <lineage>
        <taxon>Eukaryota</taxon>
        <taxon>Metazoa</taxon>
        <taxon>Chordata</taxon>
        <taxon>Craniata</taxon>
        <taxon>Vertebrata</taxon>
        <taxon>Euteleostomi</taxon>
        <taxon>Mammalia</taxon>
        <taxon>Eutheria</taxon>
        <taxon>Laurasiatheria</taxon>
        <taxon>Artiodactyla</taxon>
        <taxon>Ruminantia</taxon>
        <taxon>Pecora</taxon>
        <taxon>Cervidae</taxon>
        <taxon>Cervinae</taxon>
        <taxon>Cervus</taxon>
    </lineage>
</organism>
<dbReference type="Gene3D" id="2.20.100.10">
    <property type="entry name" value="Thrombospondin type-1 (TSP1) repeat"/>
    <property type="match status" value="1"/>
</dbReference>
<evidence type="ECO:0000256" key="2">
    <source>
        <dbReference type="ARBA" id="ARBA00022737"/>
    </source>
</evidence>
<dbReference type="Proteomes" id="UP000242450">
    <property type="component" value="Chromosome 25"/>
</dbReference>
<dbReference type="Pfam" id="PF19030">
    <property type="entry name" value="TSP1_ADAMTS"/>
    <property type="match status" value="1"/>
</dbReference>
<keyword evidence="1 3" id="KW-0732">Signal</keyword>
<feature type="chain" id="PRO_5013278919" description="PLAC domain-containing protein" evidence="3">
    <location>
        <begin position="24"/>
        <end position="160"/>
    </location>
</feature>
<dbReference type="InterPro" id="IPR000884">
    <property type="entry name" value="TSP1_rpt"/>
</dbReference>
<dbReference type="PROSITE" id="PS50900">
    <property type="entry name" value="PLAC"/>
    <property type="match status" value="1"/>
</dbReference>
<evidence type="ECO:0000256" key="1">
    <source>
        <dbReference type="ARBA" id="ARBA00022729"/>
    </source>
</evidence>
<dbReference type="OrthoDB" id="10035764at2759"/>
<dbReference type="EMBL" id="MKHE01000025">
    <property type="protein sequence ID" value="OWK02213.1"/>
    <property type="molecule type" value="Genomic_DNA"/>
</dbReference>
<evidence type="ECO:0000256" key="3">
    <source>
        <dbReference type="SAM" id="SignalP"/>
    </source>
</evidence>
<gene>
    <name evidence="5" type="ORF">Celaphus_00018128</name>
</gene>
<evidence type="ECO:0000259" key="4">
    <source>
        <dbReference type="PROSITE" id="PS50900"/>
    </source>
</evidence>
<evidence type="ECO:0000313" key="5">
    <source>
        <dbReference type="EMBL" id="OWK02213.1"/>
    </source>
</evidence>
<feature type="signal peptide" evidence="3">
    <location>
        <begin position="1"/>
        <end position="23"/>
    </location>
</feature>
<sequence length="160" mass="17227">MRVIAPLWGDWLVKLFRCTATCGGGVQTRSVQCLAGGRPAVGCSVLQKPAVSQACNTHFCAIAEKKGTYQERSCKNSTTRVVRVTCSAALPAEQLQGDGRLALISRGFRGWRLVTDAGCWLSGASCGDRFRWCALVPRPGVCGHHFYGRQCCKTCAASNL</sequence>
<dbReference type="PROSITE" id="PS50092">
    <property type="entry name" value="TSP1"/>
    <property type="match status" value="1"/>
</dbReference>
<dbReference type="Pfam" id="PF08686">
    <property type="entry name" value="PLAC"/>
    <property type="match status" value="1"/>
</dbReference>
<evidence type="ECO:0000313" key="6">
    <source>
        <dbReference type="Proteomes" id="UP000242450"/>
    </source>
</evidence>
<keyword evidence="6" id="KW-1185">Reference proteome</keyword>
<dbReference type="SUPFAM" id="SSF82895">
    <property type="entry name" value="TSP-1 type 1 repeat"/>
    <property type="match status" value="1"/>
</dbReference>
<proteinExistence type="predicted"/>
<comment type="caution">
    <text evidence="5">The sequence shown here is derived from an EMBL/GenBank/DDBJ whole genome shotgun (WGS) entry which is preliminary data.</text>
</comment>
<protein>
    <recommendedName>
        <fullName evidence="4">PLAC domain-containing protein</fullName>
    </recommendedName>
</protein>
<dbReference type="InterPro" id="IPR010909">
    <property type="entry name" value="PLAC"/>
</dbReference>